<evidence type="ECO:0000259" key="4">
    <source>
        <dbReference type="PROSITE" id="PS50804"/>
    </source>
</evidence>
<dbReference type="PANTHER" id="PTHR45913">
    <property type="entry name" value="EPM2A-INTERACTING PROTEIN 1"/>
    <property type="match status" value="1"/>
</dbReference>
<feature type="domain" description="SCAN box" evidence="4">
    <location>
        <begin position="52"/>
        <end position="134"/>
    </location>
</feature>
<keyword evidence="1" id="KW-0539">Nucleus</keyword>
<evidence type="ECO:0000256" key="3">
    <source>
        <dbReference type="SAM" id="MobiDB-lite"/>
    </source>
</evidence>
<dbReference type="InParanoid" id="A0A2Y9E4M1"/>
<comment type="subcellular location">
    <subcellularLocation>
        <location evidence="1">Nucleus</location>
    </subcellularLocation>
</comment>
<dbReference type="CTD" id="114821"/>
<dbReference type="InterPro" id="IPR038269">
    <property type="entry name" value="SCAN_sf"/>
</dbReference>
<dbReference type="FunFam" id="1.10.4020.10:FF:000001">
    <property type="entry name" value="zinc finger protein 263 isoform X1"/>
    <property type="match status" value="1"/>
</dbReference>
<dbReference type="SUPFAM" id="SSF47353">
    <property type="entry name" value="Retrovirus capsid dimerization domain-like"/>
    <property type="match status" value="1"/>
</dbReference>
<dbReference type="InterPro" id="IPR003309">
    <property type="entry name" value="SCAN_dom"/>
</dbReference>
<name>A0A2Y9E4M1_TRIMA</name>
<keyword evidence="2" id="KW-0175">Coiled coil</keyword>
<evidence type="ECO:0000259" key="5">
    <source>
        <dbReference type="PROSITE" id="PS50994"/>
    </source>
</evidence>
<reference evidence="7" key="1">
    <citation type="submission" date="2025-08" db="UniProtKB">
        <authorList>
            <consortium name="RefSeq"/>
        </authorList>
    </citation>
    <scope>IDENTIFICATION</scope>
</reference>
<dbReference type="GO" id="GO:0005634">
    <property type="term" value="C:nucleus"/>
    <property type="evidence" value="ECO:0007669"/>
    <property type="project" value="UniProtKB-SubCell"/>
</dbReference>
<dbReference type="PANTHER" id="PTHR45913:SF19">
    <property type="entry name" value="LOW QUALITY PROTEIN: ZINC FINGER BED DOMAIN-CONTAINING PROTEIN 5-LIKE"/>
    <property type="match status" value="1"/>
</dbReference>
<dbReference type="CDD" id="cd07936">
    <property type="entry name" value="SCAN"/>
    <property type="match status" value="1"/>
</dbReference>
<evidence type="ECO:0000313" key="6">
    <source>
        <dbReference type="Proteomes" id="UP000248480"/>
    </source>
</evidence>
<evidence type="ECO:0000256" key="2">
    <source>
        <dbReference type="SAM" id="Coils"/>
    </source>
</evidence>
<gene>
    <name evidence="7" type="primary">SCAND3</name>
</gene>
<dbReference type="InterPro" id="IPR057560">
    <property type="entry name" value="Znf_SCAND3"/>
</dbReference>
<feature type="region of interest" description="Disordered" evidence="3">
    <location>
        <begin position="659"/>
        <end position="679"/>
    </location>
</feature>
<dbReference type="GeneID" id="101344577"/>
<dbReference type="SUPFAM" id="SSF53098">
    <property type="entry name" value="Ribonuclease H-like"/>
    <property type="match status" value="2"/>
</dbReference>
<keyword evidence="6" id="KW-1185">Reference proteome</keyword>
<proteinExistence type="predicted"/>
<dbReference type="Proteomes" id="UP000248480">
    <property type="component" value="Unplaced"/>
</dbReference>
<dbReference type="InterPro" id="IPR001584">
    <property type="entry name" value="Integrase_cat-core"/>
</dbReference>
<dbReference type="InterPro" id="IPR012337">
    <property type="entry name" value="RNaseH-like_sf"/>
</dbReference>
<dbReference type="PROSITE" id="PS50994">
    <property type="entry name" value="INTEGRASE"/>
    <property type="match status" value="1"/>
</dbReference>
<dbReference type="PROSITE" id="PS50804">
    <property type="entry name" value="SCAN_BOX"/>
    <property type="match status" value="1"/>
</dbReference>
<protein>
    <submittedName>
        <fullName evidence="7">SCAN domain-containing protein 3</fullName>
    </submittedName>
</protein>
<dbReference type="RefSeq" id="XP_004387141.1">
    <property type="nucleotide sequence ID" value="XM_004387084.2"/>
</dbReference>
<dbReference type="FunCoup" id="A0A2Y9E4M1">
    <property type="interactions" value="249"/>
</dbReference>
<dbReference type="OrthoDB" id="10060419at2759"/>
<feature type="domain" description="Integrase catalytic" evidence="5">
    <location>
        <begin position="363"/>
        <end position="527"/>
    </location>
</feature>
<evidence type="ECO:0000256" key="1">
    <source>
        <dbReference type="PROSITE-ProRule" id="PRU00187"/>
    </source>
</evidence>
<evidence type="ECO:0000313" key="7">
    <source>
        <dbReference type="RefSeq" id="XP_004387141.1"/>
    </source>
</evidence>
<feature type="region of interest" description="Disordered" evidence="3">
    <location>
        <begin position="706"/>
        <end position="732"/>
    </location>
</feature>
<sequence>MATAYGALPALSGQASEEQGKIIQVTVKEEDHIWDQGSCLQRNLSHIREFSRQRFRQFCYQETPGPREALSQLRKLCCQWLSPEMHTKEQILELLVLEQFLTILPEELQAWVREHNPESGEEVVTLLEDLERELDEPRQQVPQGTHGQEVPMEEMTPLDIAKKSLGTQLHPMENRMECESPEPYLLQDNGSFSWLSMMPRSVGDDNLSNLDANEAEIDPQNMREKFFRSLAVLLENKSNNTKIFSKAKYCQLIREVKEAKAKAKKESVDYRRLARFDVILVQGNEKLIEAVNGETGKIRYYLHSEDLFDILHDTHLSIGHGGRTRMEKELQAKYKNITKEVIMLYLTLCKPCQQKNSKPKKILTSQPIKEVSSRCQVDLIDMQLNPDGEYKFIMHYQDLRKKLSFLRSLKSERPKEVAHALLDIFTIIGAPSVLQSDNGREFSSQIVSELSNIWPELKIVHGNPWTCRSQNSMEKTNVDIQNRIISWMQANSSSHWAEFLWFIQMIQNQPYHRDMQQTPCEGTVSPEAKLGLSHSQLTEELVASLNTEDGLEQADKELENTLRPQYEENIETGTDNSDIEESLFITPKVTEKNPPESRPRFLSCVVCEKECTDANSCISCDGNVHTNCGVPSQSETHGYGHRITCSLCYKTTTMKRKHDETQRSLAVQPSKMLKPSETPFSTGNVGDWMAKQASLEFFVKKRPTFSEDSSSRKRNGNNGSHSQEMKTKRVHTSFTRKYDPSYIEFGFIAVIDGEVLKPQCIICGDILANEAMKPSKLKRHLYSKHKEISSQPKEFFERKSSELKSQPKQVFNVSHINISALRASYKVALPVAKSKTPYTIAETLVKDCIKEVCLEMLGESAAKKVAQVPLSNDTIARRIQELANDMEDQLIEQIKLAKYFSLQLDECRDIANMVILLVYVRFEHDNDIKEEFFFSATLPTNTTSSELYEAVKNYIVNKCGLEFKFCVGVCSDGAASMTGKHSEIVTHIKELAPECKTTHCFIHQESLAMKKISAELNSVLTDIVKIVNYVKANALNSRLFSLLCDNMETDHKQLLLHAEIRWLSRGKVLSRMFELRNELLVFLQSKKPIWSQLFKDVNWTARLAYLSDIFSIFNDLNASMQGKNATCFSMADKIEGQKQKLEMWKNRVSTDCYDMFHNLTTIISEVGNDLDIVHLRKVVNEHLTNLLECFEFYFPSKEDPRTGNSWIQNPFLSSKNNLNLTVTLQNKLLKLATDEGLKMNFENTASLASFWIKVKNEYPELAEIALKSLLLFPSTYLCETGFSTLSVIKTKHRNSLNIHYPLRVALSSIQPRLDKLTSKKQAHLSH</sequence>
<dbReference type="GO" id="GO:0003676">
    <property type="term" value="F:nucleic acid binding"/>
    <property type="evidence" value="ECO:0007669"/>
    <property type="project" value="InterPro"/>
</dbReference>
<dbReference type="SMART" id="SM00431">
    <property type="entry name" value="SCAN"/>
    <property type="match status" value="1"/>
</dbReference>
<feature type="coiled-coil region" evidence="2">
    <location>
        <begin position="246"/>
        <end position="273"/>
    </location>
</feature>
<dbReference type="Gene3D" id="1.10.4020.10">
    <property type="entry name" value="DNA breaking-rejoining enzymes"/>
    <property type="match status" value="1"/>
</dbReference>
<dbReference type="KEGG" id="tmu:101344577"/>
<dbReference type="Pfam" id="PF02023">
    <property type="entry name" value="SCAN"/>
    <property type="match status" value="1"/>
</dbReference>
<dbReference type="Pfam" id="PF23663">
    <property type="entry name" value="Znf_SCAND3"/>
    <property type="match status" value="1"/>
</dbReference>
<dbReference type="Gene3D" id="3.30.420.10">
    <property type="entry name" value="Ribonuclease H-like superfamily/Ribonuclease H"/>
    <property type="match status" value="1"/>
</dbReference>
<dbReference type="STRING" id="127582.A0A2Y9E4M1"/>
<dbReference type="CDD" id="cd15489">
    <property type="entry name" value="PHD_SF"/>
    <property type="match status" value="1"/>
</dbReference>
<dbReference type="InterPro" id="IPR036397">
    <property type="entry name" value="RNaseH_sf"/>
</dbReference>
<accession>A0A2Y9E4M1</accession>
<dbReference type="GO" id="GO:0015074">
    <property type="term" value="P:DNA integration"/>
    <property type="evidence" value="ECO:0007669"/>
    <property type="project" value="InterPro"/>
</dbReference>
<organism evidence="6 7">
    <name type="scientific">Trichechus manatus latirostris</name>
    <name type="common">Florida manatee</name>
    <dbReference type="NCBI Taxonomy" id="127582"/>
    <lineage>
        <taxon>Eukaryota</taxon>
        <taxon>Metazoa</taxon>
        <taxon>Chordata</taxon>
        <taxon>Craniata</taxon>
        <taxon>Vertebrata</taxon>
        <taxon>Euteleostomi</taxon>
        <taxon>Mammalia</taxon>
        <taxon>Eutheria</taxon>
        <taxon>Afrotheria</taxon>
        <taxon>Sirenia</taxon>
        <taxon>Trichechidae</taxon>
        <taxon>Trichechus</taxon>
    </lineage>
</organism>